<comment type="caution">
    <text evidence="10">The sequence shown here is derived from an EMBL/GenBank/DDBJ whole genome shotgun (WGS) entry which is preliminary data.</text>
</comment>
<protein>
    <recommendedName>
        <fullName evidence="7">Reverse transcriptase RNase H-like domain-containing protein</fullName>
    </recommendedName>
</protein>
<dbReference type="InterPro" id="IPR043502">
    <property type="entry name" value="DNA/RNA_pol_sf"/>
</dbReference>
<dbReference type="Proteomes" id="UP000681967">
    <property type="component" value="Unassembled WGS sequence"/>
</dbReference>
<dbReference type="EMBL" id="CAJOBJ010112283">
    <property type="protein sequence ID" value="CAF4636908.1"/>
    <property type="molecule type" value="Genomic_DNA"/>
</dbReference>
<evidence type="ECO:0000313" key="10">
    <source>
        <dbReference type="EMBL" id="CAF4769792.1"/>
    </source>
</evidence>
<dbReference type="Pfam" id="PF17917">
    <property type="entry name" value="RT_RNaseH"/>
    <property type="match status" value="1"/>
</dbReference>
<dbReference type="SUPFAM" id="SSF56672">
    <property type="entry name" value="DNA/RNA polymerases"/>
    <property type="match status" value="1"/>
</dbReference>
<accession>A0A8S3B4P8</accession>
<dbReference type="PANTHER" id="PTHR37984:SF5">
    <property type="entry name" value="PROTEIN NYNRIN-LIKE"/>
    <property type="match status" value="1"/>
</dbReference>
<dbReference type="InterPro" id="IPR041373">
    <property type="entry name" value="RT_RNaseH"/>
</dbReference>
<proteinExistence type="predicted"/>
<dbReference type="GO" id="GO:0004519">
    <property type="term" value="F:endonuclease activity"/>
    <property type="evidence" value="ECO:0007669"/>
    <property type="project" value="UniProtKB-KW"/>
</dbReference>
<dbReference type="Proteomes" id="UP000676336">
    <property type="component" value="Unassembled WGS sequence"/>
</dbReference>
<keyword evidence="4" id="KW-0255">Endonuclease</keyword>
<keyword evidence="1" id="KW-0808">Transferase</keyword>
<organism evidence="10 11">
    <name type="scientific">Rotaria magnacalcarata</name>
    <dbReference type="NCBI Taxonomy" id="392030"/>
    <lineage>
        <taxon>Eukaryota</taxon>
        <taxon>Metazoa</taxon>
        <taxon>Spiralia</taxon>
        <taxon>Gnathifera</taxon>
        <taxon>Rotifera</taxon>
        <taxon>Eurotatoria</taxon>
        <taxon>Bdelloidea</taxon>
        <taxon>Philodinida</taxon>
        <taxon>Philodinidae</taxon>
        <taxon>Rotaria</taxon>
    </lineage>
</organism>
<dbReference type="EMBL" id="CAJOBH010075828">
    <property type="protein sequence ID" value="CAF4493577.1"/>
    <property type="molecule type" value="Genomic_DNA"/>
</dbReference>
<dbReference type="EMBL" id="CAJOBI010141438">
    <property type="protein sequence ID" value="CAF4769792.1"/>
    <property type="molecule type" value="Genomic_DNA"/>
</dbReference>
<evidence type="ECO:0000256" key="3">
    <source>
        <dbReference type="ARBA" id="ARBA00022722"/>
    </source>
</evidence>
<name>A0A8S3B4P8_9BILA</name>
<evidence type="ECO:0000256" key="5">
    <source>
        <dbReference type="ARBA" id="ARBA00022801"/>
    </source>
</evidence>
<dbReference type="GO" id="GO:0003964">
    <property type="term" value="F:RNA-directed DNA polymerase activity"/>
    <property type="evidence" value="ECO:0007669"/>
    <property type="project" value="UniProtKB-KW"/>
</dbReference>
<dbReference type="GO" id="GO:0016787">
    <property type="term" value="F:hydrolase activity"/>
    <property type="evidence" value="ECO:0007669"/>
    <property type="project" value="UniProtKB-KW"/>
</dbReference>
<feature type="non-terminal residue" evidence="10">
    <location>
        <position position="67"/>
    </location>
</feature>
<dbReference type="PANTHER" id="PTHR37984">
    <property type="entry name" value="PROTEIN CBG26694"/>
    <property type="match status" value="1"/>
</dbReference>
<evidence type="ECO:0000256" key="4">
    <source>
        <dbReference type="ARBA" id="ARBA00022759"/>
    </source>
</evidence>
<keyword evidence="5" id="KW-0378">Hydrolase</keyword>
<evidence type="ECO:0000256" key="2">
    <source>
        <dbReference type="ARBA" id="ARBA00022695"/>
    </source>
</evidence>
<gene>
    <name evidence="8" type="ORF">BYL167_LOCUS35679</name>
    <name evidence="9" type="ORF">GIL414_LOCUS40464</name>
    <name evidence="10" type="ORF">SMN809_LOCUS45892</name>
</gene>
<keyword evidence="3" id="KW-0540">Nuclease</keyword>
<dbReference type="Proteomes" id="UP000681720">
    <property type="component" value="Unassembled WGS sequence"/>
</dbReference>
<feature type="domain" description="Reverse transcriptase RNase H-like" evidence="7">
    <location>
        <begin position="2"/>
        <end position="63"/>
    </location>
</feature>
<sequence length="67" mass="7861">MQTHSHGDLPVAYLSKKFTPAQMNWPAAEQECYAIIYAIEKWHKYLDGRSFIIETDHKPLLPFNLKQ</sequence>
<evidence type="ECO:0000259" key="7">
    <source>
        <dbReference type="Pfam" id="PF17917"/>
    </source>
</evidence>
<evidence type="ECO:0000313" key="11">
    <source>
        <dbReference type="Proteomes" id="UP000676336"/>
    </source>
</evidence>
<evidence type="ECO:0000313" key="9">
    <source>
        <dbReference type="EMBL" id="CAF4636908.1"/>
    </source>
</evidence>
<keyword evidence="2" id="KW-0548">Nucleotidyltransferase</keyword>
<evidence type="ECO:0000313" key="8">
    <source>
        <dbReference type="EMBL" id="CAF4493577.1"/>
    </source>
</evidence>
<dbReference type="InterPro" id="IPR050951">
    <property type="entry name" value="Retrovirus_Pol_polyprotein"/>
</dbReference>
<dbReference type="AlphaFoldDB" id="A0A8S3B4P8"/>
<keyword evidence="6" id="KW-0695">RNA-directed DNA polymerase</keyword>
<dbReference type="Gene3D" id="3.10.20.370">
    <property type="match status" value="1"/>
</dbReference>
<evidence type="ECO:0000256" key="1">
    <source>
        <dbReference type="ARBA" id="ARBA00022679"/>
    </source>
</evidence>
<reference evidence="10" key="1">
    <citation type="submission" date="2021-02" db="EMBL/GenBank/DDBJ databases">
        <authorList>
            <person name="Nowell W R."/>
        </authorList>
    </citation>
    <scope>NUCLEOTIDE SEQUENCE</scope>
</reference>
<evidence type="ECO:0000256" key="6">
    <source>
        <dbReference type="ARBA" id="ARBA00022918"/>
    </source>
</evidence>